<evidence type="ECO:0000313" key="1">
    <source>
        <dbReference type="EMBL" id="TKC62502.1"/>
    </source>
</evidence>
<evidence type="ECO:0000313" key="2">
    <source>
        <dbReference type="Proteomes" id="UP000309594"/>
    </source>
</evidence>
<comment type="caution">
    <text evidence="1">The sequence shown here is derived from an EMBL/GenBank/DDBJ whole genome shotgun (WGS) entry which is preliminary data.</text>
</comment>
<protein>
    <submittedName>
        <fullName evidence="1">Uncharacterized protein</fullName>
    </submittedName>
</protein>
<proteinExistence type="predicted"/>
<name>A0A4U1GLM6_9SPHI</name>
<organism evidence="1 2">
    <name type="scientific">Pedobacter hiemivivus</name>
    <dbReference type="NCBI Taxonomy" id="2530454"/>
    <lineage>
        <taxon>Bacteria</taxon>
        <taxon>Pseudomonadati</taxon>
        <taxon>Bacteroidota</taxon>
        <taxon>Sphingobacteriia</taxon>
        <taxon>Sphingobacteriales</taxon>
        <taxon>Sphingobacteriaceae</taxon>
        <taxon>Pedobacter</taxon>
    </lineage>
</organism>
<dbReference type="Proteomes" id="UP000309594">
    <property type="component" value="Unassembled WGS sequence"/>
</dbReference>
<dbReference type="EMBL" id="SWDX01000003">
    <property type="protein sequence ID" value="TKC62502.1"/>
    <property type="molecule type" value="Genomic_DNA"/>
</dbReference>
<reference evidence="1 2" key="1">
    <citation type="submission" date="2019-04" db="EMBL/GenBank/DDBJ databases">
        <title>Pedobacter sp. RP-1-16 sp. nov., isolated from Arctic soil.</title>
        <authorList>
            <person name="Dahal R.H."/>
            <person name="Kim D.-U."/>
        </authorList>
    </citation>
    <scope>NUCLEOTIDE SEQUENCE [LARGE SCALE GENOMIC DNA]</scope>
    <source>
        <strain evidence="1 2">RP-1-16</strain>
    </source>
</reference>
<sequence length="60" mass="6936">MERVCIYPKDVCKVTGKGLQHARRLLSTIRIALNKKSHHFITKKEFCDYTGIDPDSMNLD</sequence>
<gene>
    <name evidence="1" type="ORF">FBD94_09825</name>
</gene>
<accession>A0A4U1GLM6</accession>
<dbReference type="AlphaFoldDB" id="A0A4U1GLM6"/>